<reference evidence="2 3" key="1">
    <citation type="submission" date="2024-04" db="EMBL/GenBank/DDBJ databases">
        <title>Tritrichomonas musculus Genome.</title>
        <authorList>
            <person name="Alves-Ferreira E."/>
            <person name="Grigg M."/>
            <person name="Lorenzi H."/>
            <person name="Galac M."/>
        </authorList>
    </citation>
    <scope>NUCLEOTIDE SEQUENCE [LARGE SCALE GENOMIC DNA]</scope>
    <source>
        <strain evidence="2 3">EAF2021</strain>
    </source>
</reference>
<accession>A0ABR2L738</accession>
<evidence type="ECO:0008006" key="4">
    <source>
        <dbReference type="Google" id="ProtNLM"/>
    </source>
</evidence>
<name>A0ABR2L738_9EUKA</name>
<keyword evidence="3" id="KW-1185">Reference proteome</keyword>
<gene>
    <name evidence="2" type="ORF">M9Y10_001445</name>
</gene>
<organism evidence="2 3">
    <name type="scientific">Tritrichomonas musculus</name>
    <dbReference type="NCBI Taxonomy" id="1915356"/>
    <lineage>
        <taxon>Eukaryota</taxon>
        <taxon>Metamonada</taxon>
        <taxon>Parabasalia</taxon>
        <taxon>Tritrichomonadida</taxon>
        <taxon>Tritrichomonadidae</taxon>
        <taxon>Tritrichomonas</taxon>
    </lineage>
</organism>
<dbReference type="Proteomes" id="UP001470230">
    <property type="component" value="Unassembled WGS sequence"/>
</dbReference>
<sequence length="343" mass="39334">MNLPIQKRIHIPIVLDSDSYDDYSYDESYYDSYSSENISNSNKKTEVKELVKLQPKATFVPRPPLNGMRSLSPARKRPILKPPPNLNNQRPNSAPLEKCSNEKEHDIPHINHQAQKEEAIHPETRSDSSCFEIEHPEFVELHTYTLVEKKNATVFKKTRTYSLLEKGEVIRQSTLKSLSKGKIKLTKDVILFIRNNRTEFVLKTNEKKPKSLCHITFLPPYSFEQCQRKASIHFGHNTGGMLPPKIVSLPAINETVFNGHFYVESKRNVAFAIVNNSRPVLTVRQIKSDIIEIDTVLNLSESLVFGLAIALYIGKNVIPENEEAMNDKEKFQLLKFSRFLNQS</sequence>
<comment type="caution">
    <text evidence="2">The sequence shown here is derived from an EMBL/GenBank/DDBJ whole genome shotgun (WGS) entry which is preliminary data.</text>
</comment>
<protein>
    <recommendedName>
        <fullName evidence="4">Tubby C-terminal domain-containing protein</fullName>
    </recommendedName>
</protein>
<evidence type="ECO:0000313" key="3">
    <source>
        <dbReference type="Proteomes" id="UP001470230"/>
    </source>
</evidence>
<dbReference type="EMBL" id="JAPFFF010000001">
    <property type="protein sequence ID" value="KAK8899143.1"/>
    <property type="molecule type" value="Genomic_DNA"/>
</dbReference>
<evidence type="ECO:0000313" key="2">
    <source>
        <dbReference type="EMBL" id="KAK8899143.1"/>
    </source>
</evidence>
<proteinExistence type="predicted"/>
<feature type="region of interest" description="Disordered" evidence="1">
    <location>
        <begin position="59"/>
        <end position="99"/>
    </location>
</feature>
<evidence type="ECO:0000256" key="1">
    <source>
        <dbReference type="SAM" id="MobiDB-lite"/>
    </source>
</evidence>